<feature type="compositionally biased region" description="Basic and acidic residues" evidence="10">
    <location>
        <begin position="844"/>
        <end position="855"/>
    </location>
</feature>
<reference evidence="13" key="1">
    <citation type="submission" date="2025-08" db="UniProtKB">
        <authorList>
            <consortium name="RefSeq"/>
        </authorList>
    </citation>
    <scope>IDENTIFICATION</scope>
</reference>
<dbReference type="GO" id="GO:0008270">
    <property type="term" value="F:zinc ion binding"/>
    <property type="evidence" value="ECO:0007669"/>
    <property type="project" value="UniProtKB-KW"/>
</dbReference>
<dbReference type="AlphaFoldDB" id="A0A7E5WDI5"/>
<keyword evidence="3" id="KW-0677">Repeat</keyword>
<dbReference type="OrthoDB" id="7608935at2759"/>
<dbReference type="GO" id="GO:0071038">
    <property type="term" value="P:TRAMP-dependent tRNA surveillance pathway"/>
    <property type="evidence" value="ECO:0007669"/>
    <property type="project" value="TreeGrafter"/>
</dbReference>
<dbReference type="GO" id="GO:0071035">
    <property type="term" value="P:nuclear polyadenylation-dependent rRNA catabolic process"/>
    <property type="evidence" value="ECO:0007669"/>
    <property type="project" value="TreeGrafter"/>
</dbReference>
<feature type="compositionally biased region" description="Basic and acidic residues" evidence="10">
    <location>
        <begin position="725"/>
        <end position="742"/>
    </location>
</feature>
<dbReference type="InParanoid" id="A0A7E5WDI5"/>
<evidence type="ECO:0000256" key="10">
    <source>
        <dbReference type="SAM" id="MobiDB-lite"/>
    </source>
</evidence>
<keyword evidence="5" id="KW-0862">Zinc</keyword>
<dbReference type="GO" id="GO:0071036">
    <property type="term" value="P:nuclear polyadenylation-dependent snoRNA catabolic process"/>
    <property type="evidence" value="ECO:0007669"/>
    <property type="project" value="TreeGrafter"/>
</dbReference>
<gene>
    <name evidence="13" type="primary">LOC113501722</name>
</gene>
<feature type="domain" description="CCHC-type" evidence="11">
    <location>
        <begin position="545"/>
        <end position="560"/>
    </location>
</feature>
<feature type="domain" description="CCHC-type" evidence="11">
    <location>
        <begin position="588"/>
        <end position="603"/>
    </location>
</feature>
<evidence type="ECO:0000256" key="8">
    <source>
        <dbReference type="ARBA" id="ARBA00043023"/>
    </source>
</evidence>
<dbReference type="RefSeq" id="XP_026738725.1">
    <property type="nucleotide sequence ID" value="XM_026882924.1"/>
</dbReference>
<dbReference type="GO" id="GO:0071037">
    <property type="term" value="P:nuclear polyadenylation-dependent snRNA catabolic process"/>
    <property type="evidence" value="ECO:0007669"/>
    <property type="project" value="TreeGrafter"/>
</dbReference>
<evidence type="ECO:0000256" key="2">
    <source>
        <dbReference type="ARBA" id="ARBA00022723"/>
    </source>
</evidence>
<evidence type="ECO:0000259" key="11">
    <source>
        <dbReference type="PROSITE" id="PS50158"/>
    </source>
</evidence>
<feature type="region of interest" description="Disordered" evidence="10">
    <location>
        <begin position="678"/>
        <end position="754"/>
    </location>
</feature>
<dbReference type="KEGG" id="tnl:113501722"/>
<feature type="compositionally biased region" description="Basic and acidic residues" evidence="10">
    <location>
        <begin position="89"/>
        <end position="98"/>
    </location>
</feature>
<dbReference type="GO" id="GO:0071031">
    <property type="term" value="P:nuclear mRNA surveillance of mRNA 3'-end processing"/>
    <property type="evidence" value="ECO:0007669"/>
    <property type="project" value="TreeGrafter"/>
</dbReference>
<feature type="compositionally biased region" description="Basic and acidic residues" evidence="10">
    <location>
        <begin position="341"/>
        <end position="352"/>
    </location>
</feature>
<feature type="region of interest" description="Disordered" evidence="10">
    <location>
        <begin position="239"/>
        <end position="384"/>
    </location>
</feature>
<dbReference type="CTD" id="84186"/>
<dbReference type="PANTHER" id="PTHR46543">
    <property type="entry name" value="ZINC FINGER CCHC DOMAIN-CONTAINING PROTEIN 7"/>
    <property type="match status" value="1"/>
</dbReference>
<evidence type="ECO:0000256" key="3">
    <source>
        <dbReference type="ARBA" id="ARBA00022737"/>
    </source>
</evidence>
<accession>A0A7E5WDI5</accession>
<evidence type="ECO:0000256" key="5">
    <source>
        <dbReference type="ARBA" id="ARBA00022833"/>
    </source>
</evidence>
<keyword evidence="4 9" id="KW-0863">Zinc-finger</keyword>
<feature type="region of interest" description="Disordered" evidence="10">
    <location>
        <begin position="844"/>
        <end position="877"/>
    </location>
</feature>
<feature type="compositionally biased region" description="Basic residues" evidence="10">
    <location>
        <begin position="279"/>
        <end position="288"/>
    </location>
</feature>
<protein>
    <recommendedName>
        <fullName evidence="7">Zinc finger CCHC domain-containing protein 7</fullName>
    </recommendedName>
    <alternativeName>
        <fullName evidence="8">TRAMP-like complex RNA-binding factor ZCCHC7</fullName>
    </alternativeName>
</protein>
<dbReference type="PANTHER" id="PTHR46543:SF1">
    <property type="entry name" value="ZINC FINGER CCHC DOMAIN-CONTAINING PROTEIN 7"/>
    <property type="match status" value="1"/>
</dbReference>
<keyword evidence="12" id="KW-1185">Reference proteome</keyword>
<name>A0A7E5WDI5_TRINI</name>
<dbReference type="Gene3D" id="4.10.60.10">
    <property type="entry name" value="Zinc finger, CCHC-type"/>
    <property type="match status" value="2"/>
</dbReference>
<evidence type="ECO:0000256" key="9">
    <source>
        <dbReference type="PROSITE-ProRule" id="PRU00047"/>
    </source>
</evidence>
<feature type="compositionally biased region" description="Polar residues" evidence="10">
    <location>
        <begin position="306"/>
        <end position="328"/>
    </location>
</feature>
<organism evidence="12 13">
    <name type="scientific">Trichoplusia ni</name>
    <name type="common">Cabbage looper</name>
    <dbReference type="NCBI Taxonomy" id="7111"/>
    <lineage>
        <taxon>Eukaryota</taxon>
        <taxon>Metazoa</taxon>
        <taxon>Ecdysozoa</taxon>
        <taxon>Arthropoda</taxon>
        <taxon>Hexapoda</taxon>
        <taxon>Insecta</taxon>
        <taxon>Pterygota</taxon>
        <taxon>Neoptera</taxon>
        <taxon>Endopterygota</taxon>
        <taxon>Lepidoptera</taxon>
        <taxon>Glossata</taxon>
        <taxon>Ditrysia</taxon>
        <taxon>Noctuoidea</taxon>
        <taxon>Noctuidae</taxon>
        <taxon>Plusiinae</taxon>
        <taxon>Trichoplusia</taxon>
    </lineage>
</organism>
<dbReference type="GeneID" id="113501722"/>
<dbReference type="GO" id="GO:0071039">
    <property type="term" value="P:nuclear polyadenylation-dependent CUT catabolic process"/>
    <property type="evidence" value="ECO:0007669"/>
    <property type="project" value="TreeGrafter"/>
</dbReference>
<evidence type="ECO:0000256" key="7">
    <source>
        <dbReference type="ARBA" id="ARBA00041190"/>
    </source>
</evidence>
<feature type="compositionally biased region" description="Polar residues" evidence="10">
    <location>
        <begin position="353"/>
        <end position="362"/>
    </location>
</feature>
<evidence type="ECO:0000256" key="4">
    <source>
        <dbReference type="ARBA" id="ARBA00022771"/>
    </source>
</evidence>
<dbReference type="GO" id="GO:0003723">
    <property type="term" value="F:RNA binding"/>
    <property type="evidence" value="ECO:0007669"/>
    <property type="project" value="TreeGrafter"/>
</dbReference>
<dbReference type="PROSITE" id="PS50158">
    <property type="entry name" value="ZF_CCHC"/>
    <property type="match status" value="2"/>
</dbReference>
<proteinExistence type="predicted"/>
<keyword evidence="6" id="KW-0539">Nucleus</keyword>
<feature type="compositionally biased region" description="Basic and acidic residues" evidence="10">
    <location>
        <begin position="863"/>
        <end position="874"/>
    </location>
</feature>
<feature type="region of interest" description="Disordered" evidence="10">
    <location>
        <begin position="49"/>
        <end position="106"/>
    </location>
</feature>
<dbReference type="InterPro" id="IPR001878">
    <property type="entry name" value="Znf_CCHC"/>
</dbReference>
<dbReference type="SMART" id="SM00343">
    <property type="entry name" value="ZnF_C2HC"/>
    <property type="match status" value="4"/>
</dbReference>
<sequence length="1145" mass="129391">MEEELNEHDLEERLYAMLHHVDETEGNLATSQSDGLSIVDTAPRSTLRRYWRTSEPTTPYQKVNTSKEPTTLANNNKQPDVTQTNQTPKPKEEKRDSPLKPPAVDLSIFQSPVPQNLKRTIEIIDHDDEKPVVLESSDEDEVVEVALPPKPTITIESSDEDELLIVNPVISPIKNQVSVEKSSTRREREVSASPAPSAVSSVSDEFIRGDCIALNISSRHPDNPSFDFSLHGSDLLVQSTPSKKKKKKKSKEAVTSTPVAEATPDKTTPSDVCFATPKSKAKNKRQKTKLYTVTEKSIPNPDVYDSDSNQSIDKNRSSYTVTDKSLPSTDVYESDSNLSECTKDTSKLKPTNDIDSSDSNMSLDKITEPLSKTSKRNESSQGNETFETISVVDLTGNDKCLTLDDSEIHESIIMGNVSGFTEIDDFEDVNVSENNISKFGSTKIPAILNEDLDFDNLKGKDKVCKRRRYSLTTLRAEMEKFYNESWGGENFNHREIQKSMSRDKSLWVIDPKDRMPSLVKRKVTCNYCNRAGHRDDSCRLKPPVCYMCGSTGHYEPRCPRKICVNCGSPNQMYSSMCRNCCNWGSITCSECGQSGHPASHCPDLWRRYHNTLDTNTALERCTSNKKQQQLYCSGCSRRGHLVHACRVSLPFSGLALSSPYVCCYRAVWPPAAPAAPARSDAAKRHSKSPSAHETHVNKKRNLSTCEETERRNTKSPVTPQRKTSISKDADDNHKKDTSKSDNVKNQAPAEKAANFIPVSSANHDKKGNMIQDNEVSDTSDIITSARIYITNDIIDKLNTEEGKAWLRVTTQKHGVEVDNAEIKSFLSIKGKLVDQEAFQGELRDWVKPQERKDSVNKPSNEGDTTHENKSDHQDYSMIPKNRNNLLRQLNKALNSLKEDIGDPTLLYKELMYLQNRQQQLLKQKVVNPQQLTNNRGHINQMLKKLNMVLVGQAGLAHGSEHVSELYSIQEKLMNLRQKTIPTELRKEIGQHYTTIFTAFHRNDYTDLLKMYHMPKTTTSSKKDKKEKRQERMKLLKINRLMKKVNSIPTQQIQPIQNGNKENVGKAKEVATASKHPIMLQKLVFYHKRLMSARPTGGPLKKTRLELVRKLHSYIASMFRKEHLSSKALKKIRKTQEQAQLFLANV</sequence>
<evidence type="ECO:0000256" key="1">
    <source>
        <dbReference type="ARBA" id="ARBA00004123"/>
    </source>
</evidence>
<feature type="region of interest" description="Disordered" evidence="10">
    <location>
        <begin position="176"/>
        <end position="199"/>
    </location>
</feature>
<dbReference type="GO" id="GO:0031499">
    <property type="term" value="C:TRAMP complex"/>
    <property type="evidence" value="ECO:0007669"/>
    <property type="project" value="TreeGrafter"/>
</dbReference>
<dbReference type="SUPFAM" id="SSF57756">
    <property type="entry name" value="Retrovirus zinc finger-like domains"/>
    <property type="match status" value="1"/>
</dbReference>
<keyword evidence="2" id="KW-0479">Metal-binding</keyword>
<dbReference type="Proteomes" id="UP000322000">
    <property type="component" value="Chromosome 16"/>
</dbReference>
<comment type="subcellular location">
    <subcellularLocation>
        <location evidence="1">Nucleus</location>
    </subcellularLocation>
</comment>
<dbReference type="InterPro" id="IPR051644">
    <property type="entry name" value="TRAMP_AT-DNA-binding"/>
</dbReference>
<evidence type="ECO:0000313" key="13">
    <source>
        <dbReference type="RefSeq" id="XP_026738725.1"/>
    </source>
</evidence>
<feature type="compositionally biased region" description="Polar residues" evidence="10">
    <location>
        <begin position="54"/>
        <end position="88"/>
    </location>
</feature>
<evidence type="ECO:0000256" key="6">
    <source>
        <dbReference type="ARBA" id="ARBA00023242"/>
    </source>
</evidence>
<dbReference type="InterPro" id="IPR036875">
    <property type="entry name" value="Znf_CCHC_sf"/>
</dbReference>
<evidence type="ECO:0000313" key="12">
    <source>
        <dbReference type="Proteomes" id="UP000322000"/>
    </source>
</evidence>
<feature type="compositionally biased region" description="Polar residues" evidence="10">
    <location>
        <begin position="714"/>
        <end position="723"/>
    </location>
</feature>